<evidence type="ECO:0000313" key="1">
    <source>
        <dbReference type="EMBL" id="MVX58252.1"/>
    </source>
</evidence>
<organism evidence="1 2">
    <name type="scientific">Streptococcus danieliae</name>
    <dbReference type="NCBI Taxonomy" id="747656"/>
    <lineage>
        <taxon>Bacteria</taxon>
        <taxon>Bacillati</taxon>
        <taxon>Bacillota</taxon>
        <taxon>Bacilli</taxon>
        <taxon>Lactobacillales</taxon>
        <taxon>Streptococcaceae</taxon>
        <taxon>Streptococcus</taxon>
    </lineage>
</organism>
<dbReference type="EMBL" id="WSRS01000004">
    <property type="protein sequence ID" value="MVX58252.1"/>
    <property type="molecule type" value="Genomic_DNA"/>
</dbReference>
<comment type="caution">
    <text evidence="1">The sequence shown here is derived from an EMBL/GenBank/DDBJ whole genome shotgun (WGS) entry which is preliminary data.</text>
</comment>
<protein>
    <recommendedName>
        <fullName evidence="3">Phage structural protein</fullName>
    </recommendedName>
</protein>
<accession>A0A7X3G6W8</accession>
<dbReference type="Pfam" id="PF05895">
    <property type="entry name" value="DUF859"/>
    <property type="match status" value="1"/>
</dbReference>
<name>A0A7X3G6W8_9STRE</name>
<proteinExistence type="predicted"/>
<dbReference type="CDD" id="cd19958">
    <property type="entry name" value="pyocin_knob"/>
    <property type="match status" value="1"/>
</dbReference>
<dbReference type="InterPro" id="IPR008577">
    <property type="entry name" value="DUF859"/>
</dbReference>
<dbReference type="AlphaFoldDB" id="A0A7X3G6W8"/>
<dbReference type="Proteomes" id="UP000461595">
    <property type="component" value="Unassembled WGS sequence"/>
</dbReference>
<gene>
    <name evidence="1" type="ORF">E5983_01005</name>
</gene>
<evidence type="ECO:0008006" key="3">
    <source>
        <dbReference type="Google" id="ProtNLM"/>
    </source>
</evidence>
<dbReference type="RefSeq" id="WP_160332084.1">
    <property type="nucleotide sequence ID" value="NZ_WSRS01000004.1"/>
</dbReference>
<reference evidence="1 2" key="1">
    <citation type="submission" date="2019-12" db="EMBL/GenBank/DDBJ databases">
        <title>Microbes associate with the intestines of laboratory mice.</title>
        <authorList>
            <person name="Navarre W."/>
            <person name="Wong E."/>
        </authorList>
    </citation>
    <scope>NUCLEOTIDE SEQUENCE [LARGE SCALE GENOMIC DNA]</scope>
    <source>
        <strain evidence="1 2">NM51_B2-22</strain>
    </source>
</reference>
<evidence type="ECO:0000313" key="2">
    <source>
        <dbReference type="Proteomes" id="UP000461595"/>
    </source>
</evidence>
<sequence length="678" mass="73607">MADFWSNDDRGYKLKVTLDTVSQNVNNNSSQVRIRAWLLNGGWTFTGYQISASVTVDGQTANYSGSPAMLSQNSSIQLIDKTITITHGDDGSKVASMTARLQGGGGYSPNTLSIGRQGYQLAAIARASSATVPNGVIGSAMTITIQPVKAGYTHTVRYEFESRSGTIASNVATSISWTPPMELCDLYPNSTTGTGQIHVDTYSGGRKLGTRSFSTTLTIPDSVKPTLSNFSLLEGSDVVKRVLPNGPFVQVLSQIKVNFGVAQGARGSTIKNYKAVILGSNQTVTENNGTFGIIDRSGEITVRATVIDSRGRESPAVDKKVRVEAYHAPILSFSVERAGALQDQLLINRNAKVASLGNKNRMKLRFYAARGLSPNYTAANGPAGGEWTSTFEFINSRAQLSGSYSGTSSWMIKGVLEDVFTSTEFVFSVPTEQVVLSYTPHGVGIKKPWERGAVDARGDVYVEGNIYVNNRMIQHYPLTSKDGRSPYNASKTVDLNLRTINSFFSVNEPKNGPLGDFVGQFYVAIYSESDRYLSQDLIEKATGRRFTRTRHNGEWTPWKQLAFKEEESTRTSSRQLNLFWGVKATVVRKGDTVTLSINRGIYNINSSAEYRAVTETIPAGFRPISESHLIMYANSGASSAGTSVAHIASDGSLKLTNNILGGKVWTGTVTYLTNDPQP</sequence>
<dbReference type="OrthoDB" id="2065107at2"/>